<dbReference type="AlphaFoldDB" id="A0A0P1B3Y2"/>
<evidence type="ECO:0000313" key="3">
    <source>
        <dbReference type="Proteomes" id="UP000054928"/>
    </source>
</evidence>
<keyword evidence="1" id="KW-0472">Membrane</keyword>
<feature type="transmembrane region" description="Helical" evidence="1">
    <location>
        <begin position="39"/>
        <end position="61"/>
    </location>
</feature>
<accession>A0A0P1B3Y2</accession>
<keyword evidence="1" id="KW-1133">Transmembrane helix</keyword>
<sequence>MKSLIAGRGLHQLQRQRLGIASVVDNVAVVSAIDQTSSLMFLSILMLRAVTMSFVAVILLAGKWQSSPNFKQLDDDGQLSS</sequence>
<dbReference type="RefSeq" id="XP_024584971.1">
    <property type="nucleotide sequence ID" value="XM_024719698.1"/>
</dbReference>
<organism evidence="2 3">
    <name type="scientific">Plasmopara halstedii</name>
    <name type="common">Downy mildew of sunflower</name>
    <dbReference type="NCBI Taxonomy" id="4781"/>
    <lineage>
        <taxon>Eukaryota</taxon>
        <taxon>Sar</taxon>
        <taxon>Stramenopiles</taxon>
        <taxon>Oomycota</taxon>
        <taxon>Peronosporomycetes</taxon>
        <taxon>Peronosporales</taxon>
        <taxon>Peronosporaceae</taxon>
        <taxon>Plasmopara</taxon>
    </lineage>
</organism>
<evidence type="ECO:0000256" key="1">
    <source>
        <dbReference type="SAM" id="Phobius"/>
    </source>
</evidence>
<keyword evidence="1" id="KW-0812">Transmembrane</keyword>
<keyword evidence="3" id="KW-1185">Reference proteome</keyword>
<name>A0A0P1B3Y2_PLAHL</name>
<evidence type="ECO:0000313" key="2">
    <source>
        <dbReference type="EMBL" id="CEG48602.1"/>
    </source>
</evidence>
<protein>
    <submittedName>
        <fullName evidence="2">Uncharacterized protein</fullName>
    </submittedName>
</protein>
<proteinExistence type="predicted"/>
<dbReference type="Proteomes" id="UP000054928">
    <property type="component" value="Unassembled WGS sequence"/>
</dbReference>
<reference evidence="3" key="1">
    <citation type="submission" date="2014-09" db="EMBL/GenBank/DDBJ databases">
        <authorList>
            <person name="Sharma Rahul"/>
            <person name="Thines Marco"/>
        </authorList>
    </citation>
    <scope>NUCLEOTIDE SEQUENCE [LARGE SCALE GENOMIC DNA]</scope>
</reference>
<dbReference type="EMBL" id="CCYD01002939">
    <property type="protein sequence ID" value="CEG48602.1"/>
    <property type="molecule type" value="Genomic_DNA"/>
</dbReference>
<dbReference type="GeneID" id="36401470"/>